<gene>
    <name evidence="2" type="ORF">AA106556_0453</name>
</gene>
<sequence>MASTPSSLIGKTALITGSTGGLGFETAVSLAAQGASVILSGRSLEKGHAALERLRYRVPTAQARFEVLDLASLASIADFAGLLHRQGEPLHFLANNAGVMAPAQRLTTKDGFELQFGTNHLGHFALTGHLLPLLAKGEARIMTVASLAAKRGVLPFGDLNARHCYHAFERYRQSKLANLLFALELDRRARNAPWPIHSRAAHPGWAASNIMSNNAALDRHSAKITRIARHTLRRVGWRIFTFMGQDVIQGAEPLLYALTSPQAQDGAYYGPKDREERRGPPAEAFIPPQAHDLENARRLWTVSETMTGVKYALV</sequence>
<dbReference type="NCBIfam" id="NF004846">
    <property type="entry name" value="PRK06197.1"/>
    <property type="match status" value="1"/>
</dbReference>
<dbReference type="InterPro" id="IPR002347">
    <property type="entry name" value="SDR_fam"/>
</dbReference>
<name>A0ABQ0QH26_9PROT</name>
<evidence type="ECO:0000313" key="2">
    <source>
        <dbReference type="EMBL" id="GBR44520.1"/>
    </source>
</evidence>
<dbReference type="Proteomes" id="UP001062443">
    <property type="component" value="Unassembled WGS sequence"/>
</dbReference>
<dbReference type="CDD" id="cd05327">
    <property type="entry name" value="retinol-DH_like_SDR_c_like"/>
    <property type="match status" value="1"/>
</dbReference>
<dbReference type="SUPFAM" id="SSF51735">
    <property type="entry name" value="NAD(P)-binding Rossmann-fold domains"/>
    <property type="match status" value="1"/>
</dbReference>
<dbReference type="PANTHER" id="PTHR43157">
    <property type="entry name" value="PHOSPHATIDYLINOSITOL-GLYCAN BIOSYNTHESIS CLASS F PROTEIN-RELATED"/>
    <property type="match status" value="1"/>
</dbReference>
<evidence type="ECO:0000256" key="1">
    <source>
        <dbReference type="ARBA" id="ARBA00023002"/>
    </source>
</evidence>
<dbReference type="Gene3D" id="3.40.50.720">
    <property type="entry name" value="NAD(P)-binding Rossmann-like Domain"/>
    <property type="match status" value="1"/>
</dbReference>
<reference evidence="2" key="1">
    <citation type="submission" date="2013-04" db="EMBL/GenBank/DDBJ databases">
        <title>The genome sequencing project of 58 acetic acid bacteria.</title>
        <authorList>
            <person name="Okamoto-Kainuma A."/>
            <person name="Ishikawa M."/>
            <person name="Umino S."/>
            <person name="Koizumi Y."/>
            <person name="Shiwa Y."/>
            <person name="Yoshikawa H."/>
            <person name="Matsutani M."/>
            <person name="Matsushita K."/>
        </authorList>
    </citation>
    <scope>NUCLEOTIDE SEQUENCE</scope>
    <source>
        <strain evidence="2">NBRC 106556</strain>
    </source>
</reference>
<dbReference type="PANTHER" id="PTHR43157:SF31">
    <property type="entry name" value="PHOSPHATIDYLINOSITOL-GLYCAN BIOSYNTHESIS CLASS F PROTEIN"/>
    <property type="match status" value="1"/>
</dbReference>
<keyword evidence="3" id="KW-1185">Reference proteome</keyword>
<protein>
    <submittedName>
        <fullName evidence="2">Oxidoreductase</fullName>
    </submittedName>
</protein>
<dbReference type="PRINTS" id="PR00081">
    <property type="entry name" value="GDHRDH"/>
</dbReference>
<dbReference type="EMBL" id="BAQB01000004">
    <property type="protein sequence ID" value="GBR44520.1"/>
    <property type="molecule type" value="Genomic_DNA"/>
</dbReference>
<proteinExistence type="predicted"/>
<organism evidence="2 3">
    <name type="scientific">Neokomagataea tanensis NBRC 106556</name>
    <dbReference type="NCBI Taxonomy" id="1223519"/>
    <lineage>
        <taxon>Bacteria</taxon>
        <taxon>Pseudomonadati</taxon>
        <taxon>Pseudomonadota</taxon>
        <taxon>Alphaproteobacteria</taxon>
        <taxon>Acetobacterales</taxon>
        <taxon>Acetobacteraceae</taxon>
        <taxon>Neokomagataea</taxon>
    </lineage>
</organism>
<comment type="caution">
    <text evidence="2">The sequence shown here is derived from an EMBL/GenBank/DDBJ whole genome shotgun (WGS) entry which is preliminary data.</text>
</comment>
<keyword evidence="1" id="KW-0560">Oxidoreductase</keyword>
<evidence type="ECO:0000313" key="3">
    <source>
        <dbReference type="Proteomes" id="UP001062443"/>
    </source>
</evidence>
<accession>A0ABQ0QH26</accession>
<dbReference type="Pfam" id="PF00106">
    <property type="entry name" value="adh_short"/>
    <property type="match status" value="1"/>
</dbReference>
<dbReference type="InterPro" id="IPR036291">
    <property type="entry name" value="NAD(P)-bd_dom_sf"/>
</dbReference>
<dbReference type="RefSeq" id="WP_068171475.1">
    <property type="nucleotide sequence ID" value="NZ_BAQB01000004.1"/>
</dbReference>
<dbReference type="NCBIfam" id="NF004513">
    <property type="entry name" value="PRK05854.1"/>
    <property type="match status" value="1"/>
</dbReference>